<keyword evidence="2" id="KW-0732">Signal</keyword>
<organism evidence="3 4">
    <name type="scientific">Phrynosoma platyrhinos</name>
    <name type="common">Desert horned lizard</name>
    <dbReference type="NCBI Taxonomy" id="52577"/>
    <lineage>
        <taxon>Eukaryota</taxon>
        <taxon>Metazoa</taxon>
        <taxon>Chordata</taxon>
        <taxon>Craniata</taxon>
        <taxon>Vertebrata</taxon>
        <taxon>Euteleostomi</taxon>
        <taxon>Lepidosauria</taxon>
        <taxon>Squamata</taxon>
        <taxon>Bifurcata</taxon>
        <taxon>Unidentata</taxon>
        <taxon>Episquamata</taxon>
        <taxon>Toxicofera</taxon>
        <taxon>Iguania</taxon>
        <taxon>Phrynosomatidae</taxon>
        <taxon>Phrynosomatinae</taxon>
        <taxon>Phrynosoma</taxon>
    </lineage>
</organism>
<feature type="region of interest" description="Disordered" evidence="1">
    <location>
        <begin position="27"/>
        <end position="77"/>
    </location>
</feature>
<evidence type="ECO:0000256" key="1">
    <source>
        <dbReference type="SAM" id="MobiDB-lite"/>
    </source>
</evidence>
<proteinExistence type="predicted"/>
<evidence type="ECO:0000313" key="3">
    <source>
        <dbReference type="EMBL" id="KAH0630228.1"/>
    </source>
</evidence>
<comment type="caution">
    <text evidence="3">The sequence shown here is derived from an EMBL/GenBank/DDBJ whole genome shotgun (WGS) entry which is preliminary data.</text>
</comment>
<evidence type="ECO:0000313" key="4">
    <source>
        <dbReference type="Proteomes" id="UP000826234"/>
    </source>
</evidence>
<gene>
    <name evidence="3" type="ORF">JD844_012990</name>
</gene>
<evidence type="ECO:0000256" key="2">
    <source>
        <dbReference type="SAM" id="SignalP"/>
    </source>
</evidence>
<dbReference type="Proteomes" id="UP000826234">
    <property type="component" value="Unassembled WGS sequence"/>
</dbReference>
<name>A0ABQ7TKM1_PHRPL</name>
<feature type="chain" id="PRO_5046457387" evidence="2">
    <location>
        <begin position="26"/>
        <end position="119"/>
    </location>
</feature>
<dbReference type="EMBL" id="JAIPUX010000439">
    <property type="protein sequence ID" value="KAH0630228.1"/>
    <property type="molecule type" value="Genomic_DNA"/>
</dbReference>
<accession>A0ABQ7TKM1</accession>
<feature type="signal peptide" evidence="2">
    <location>
        <begin position="1"/>
        <end position="25"/>
    </location>
</feature>
<sequence>MAAPREKRLGLLLACWVLWLRCSVCSESQGEGGRGACGCSASRGSGGEGAARKYSREGNAWQEPKNDPGTEEEEEGRQVVKASGQFGIASVQCEKGTNASKYGMLTSKRLNCVFSHVDD</sequence>
<protein>
    <submittedName>
        <fullName evidence="3">Uncharacterized protein</fullName>
    </submittedName>
</protein>
<keyword evidence="4" id="KW-1185">Reference proteome</keyword>
<reference evidence="3 4" key="1">
    <citation type="journal article" date="2022" name="Gigascience">
        <title>A chromosome-level genome assembly and annotation of the desert horned lizard, Phrynosoma platyrhinos, provides insight into chromosomal rearrangements among reptiles.</title>
        <authorList>
            <person name="Koochekian N."/>
            <person name="Ascanio A."/>
            <person name="Farleigh K."/>
            <person name="Card D.C."/>
            <person name="Schield D.R."/>
            <person name="Castoe T.A."/>
            <person name="Jezkova T."/>
        </authorList>
    </citation>
    <scope>NUCLEOTIDE SEQUENCE [LARGE SCALE GENOMIC DNA]</scope>
    <source>
        <strain evidence="3">NK-2021</strain>
    </source>
</reference>